<gene>
    <name evidence="1" type="ORF">ABID49_000897</name>
</gene>
<evidence type="ECO:0000313" key="1">
    <source>
        <dbReference type="EMBL" id="MET3575013.1"/>
    </source>
</evidence>
<protein>
    <submittedName>
        <fullName evidence="1">Uncharacterized protein</fullName>
    </submittedName>
</protein>
<accession>A0ABV2G9Q9</accession>
<sequence>MNLNERIARTVQGARGGIVDDVPLEDIFQDEWIRTHTSFASYVEFARQAPETFQRAATPKKVKKKEMDPFIRAHSCFENWQEFLNQAGKELGIKRLREQGFNL</sequence>
<keyword evidence="2" id="KW-1185">Reference proteome</keyword>
<proteinExistence type="predicted"/>
<dbReference type="RefSeq" id="WP_354195764.1">
    <property type="nucleotide sequence ID" value="NZ_JBEPLW010000003.1"/>
</dbReference>
<organism evidence="1 2">
    <name type="scientific">Bhargavaea ullalensis</name>
    <dbReference type="NCBI Taxonomy" id="1265685"/>
    <lineage>
        <taxon>Bacteria</taxon>
        <taxon>Bacillati</taxon>
        <taxon>Bacillota</taxon>
        <taxon>Bacilli</taxon>
        <taxon>Bacillales</taxon>
        <taxon>Caryophanaceae</taxon>
        <taxon>Bhargavaea</taxon>
    </lineage>
</organism>
<dbReference type="EMBL" id="JBEPLW010000003">
    <property type="protein sequence ID" value="MET3575013.1"/>
    <property type="molecule type" value="Genomic_DNA"/>
</dbReference>
<reference evidence="1 2" key="1">
    <citation type="submission" date="2024-06" db="EMBL/GenBank/DDBJ databases">
        <title>Genomic Encyclopedia of Type Strains, Phase IV (KMG-IV): sequencing the most valuable type-strain genomes for metagenomic binning, comparative biology and taxonomic classification.</title>
        <authorList>
            <person name="Goeker M."/>
        </authorList>
    </citation>
    <scope>NUCLEOTIDE SEQUENCE [LARGE SCALE GENOMIC DNA]</scope>
    <source>
        <strain evidence="1 2">DSM 26128</strain>
    </source>
</reference>
<comment type="caution">
    <text evidence="1">The sequence shown here is derived from an EMBL/GenBank/DDBJ whole genome shotgun (WGS) entry which is preliminary data.</text>
</comment>
<evidence type="ECO:0000313" key="2">
    <source>
        <dbReference type="Proteomes" id="UP001549099"/>
    </source>
</evidence>
<dbReference type="Proteomes" id="UP001549099">
    <property type="component" value="Unassembled WGS sequence"/>
</dbReference>
<name>A0ABV2G9Q9_9BACL</name>